<name>A0A0M0L7Z7_9BACL</name>
<dbReference type="AlphaFoldDB" id="A0A0M0L7Z7"/>
<dbReference type="GO" id="GO:0016151">
    <property type="term" value="F:nickel cation binding"/>
    <property type="evidence" value="ECO:0007669"/>
    <property type="project" value="UniProtKB-UniRule"/>
</dbReference>
<accession>A0A0M0L7Z7</accession>
<dbReference type="Proteomes" id="UP000036867">
    <property type="component" value="Unassembled WGS sequence"/>
</dbReference>
<keyword evidence="2 3" id="KW-0143">Chaperone</keyword>
<keyword evidence="3" id="KW-0963">Cytoplasm</keyword>
<dbReference type="GO" id="GO:0005737">
    <property type="term" value="C:cytoplasm"/>
    <property type="evidence" value="ECO:0007669"/>
    <property type="project" value="UniProtKB-SubCell"/>
</dbReference>
<gene>
    <name evidence="3" type="primary">ureD</name>
    <name evidence="4" type="ORF">AMD00_21285</name>
</gene>
<dbReference type="InterPro" id="IPR002669">
    <property type="entry name" value="UreD"/>
</dbReference>
<comment type="function">
    <text evidence="3">Required for maturation of urease via the functional incorporation of the urease nickel metallocenter.</text>
</comment>
<dbReference type="GeneID" id="301138635"/>
<dbReference type="RefSeq" id="WP_053419015.1">
    <property type="nucleotide sequence ID" value="NZ_JBNNVA010000005.1"/>
</dbReference>
<dbReference type="PANTHER" id="PTHR33643">
    <property type="entry name" value="UREASE ACCESSORY PROTEIN D"/>
    <property type="match status" value="1"/>
</dbReference>
<reference evidence="5" key="1">
    <citation type="submission" date="2015-08" db="EMBL/GenBank/DDBJ databases">
        <title>Fjat-10028 dsm 16317.</title>
        <authorList>
            <person name="Liu B."/>
            <person name="Wang J."/>
            <person name="Zhu Y."/>
            <person name="Liu G."/>
            <person name="Chen Q."/>
            <person name="Chen Z."/>
            <person name="Lan J."/>
            <person name="Che J."/>
            <person name="Ge C."/>
            <person name="Shi H."/>
            <person name="Pan Z."/>
            <person name="Liu X."/>
        </authorList>
    </citation>
    <scope>NUCLEOTIDE SEQUENCE [LARGE SCALE GENOMIC DNA]</scope>
    <source>
        <strain evidence="5">DSM 16317</strain>
    </source>
</reference>
<organism evidence="4 5">
    <name type="scientific">Viridibacillus arvi</name>
    <dbReference type="NCBI Taxonomy" id="263475"/>
    <lineage>
        <taxon>Bacteria</taxon>
        <taxon>Bacillati</taxon>
        <taxon>Bacillota</taxon>
        <taxon>Bacilli</taxon>
        <taxon>Bacillales</taxon>
        <taxon>Caryophanaceae</taxon>
        <taxon>Viridibacillus</taxon>
    </lineage>
</organism>
<dbReference type="Pfam" id="PF01774">
    <property type="entry name" value="UreD"/>
    <property type="match status" value="1"/>
</dbReference>
<dbReference type="EMBL" id="LILB01000009">
    <property type="protein sequence ID" value="KOO47210.1"/>
    <property type="molecule type" value="Genomic_DNA"/>
</dbReference>
<evidence type="ECO:0000313" key="4">
    <source>
        <dbReference type="EMBL" id="KOO47210.1"/>
    </source>
</evidence>
<proteinExistence type="inferred from homology"/>
<dbReference type="HAMAP" id="MF_01384">
    <property type="entry name" value="UreD"/>
    <property type="match status" value="1"/>
</dbReference>
<evidence type="ECO:0000256" key="1">
    <source>
        <dbReference type="ARBA" id="ARBA00007177"/>
    </source>
</evidence>
<comment type="subcellular location">
    <subcellularLocation>
        <location evidence="3">Cytoplasm</location>
    </subcellularLocation>
</comment>
<dbReference type="PATRIC" id="fig|263475.3.peg.54"/>
<dbReference type="STRING" id="263475.AMD00_21285"/>
<protein>
    <recommendedName>
        <fullName evidence="3">Urease accessory protein UreD</fullName>
    </recommendedName>
</protein>
<dbReference type="PANTHER" id="PTHR33643:SF1">
    <property type="entry name" value="UREASE ACCESSORY PROTEIN D"/>
    <property type="match status" value="1"/>
</dbReference>
<dbReference type="OrthoDB" id="9807968at2"/>
<evidence type="ECO:0000256" key="2">
    <source>
        <dbReference type="ARBA" id="ARBA00023186"/>
    </source>
</evidence>
<comment type="caution">
    <text evidence="4">The sequence shown here is derived from an EMBL/GenBank/DDBJ whole genome shotgun (WGS) entry which is preliminary data.</text>
</comment>
<comment type="subunit">
    <text evidence="3">UreD, UreF and UreG form a complex that acts as a GTP-hydrolysis-dependent molecular chaperone, activating the urease apoprotein by helping to assemble the nickel containing metallocenter of UreC. The UreE protein probably delivers the nickel.</text>
</comment>
<evidence type="ECO:0000313" key="5">
    <source>
        <dbReference type="Proteomes" id="UP000036867"/>
    </source>
</evidence>
<keyword evidence="3" id="KW-0996">Nickel insertion</keyword>
<keyword evidence="5" id="KW-1185">Reference proteome</keyword>
<evidence type="ECO:0000256" key="3">
    <source>
        <dbReference type="HAMAP-Rule" id="MF_01384"/>
    </source>
</evidence>
<sequence length="274" mass="30836">MTDWTGVLSLDLEERKGKTVAKNVYFQGALKVMRPIYHDNSGQVCYYLLNPGGGYLDGDRYKMEISANEGAMVTLTTQSATKVYKTPKSLAYQETTISLKKGSYLEYLPDPLIAYENARYKQKNVIHMENGASFLYTDILTPGWSPSGGKFSYDTVQLVTEIYLDGNLGMFDHIKLTPNNQNLSGLGFMEGYTHLGSMVAVSEKTDNALLDELYETIQMEDADFKIGISRLAIPGFSIRILANSTQLIERIFNNCHKIISEKWTNHTPSSLRKY</sequence>
<comment type="similarity">
    <text evidence="1 3">Belongs to the UreD family.</text>
</comment>